<dbReference type="GeneID" id="103188184"/>
<dbReference type="RefSeq" id="XP_007906262.1">
    <property type="nucleotide sequence ID" value="XM_007908071.2"/>
</dbReference>
<evidence type="ECO:0000256" key="5">
    <source>
        <dbReference type="SAM" id="Phobius"/>
    </source>
</evidence>
<evidence type="ECO:0000256" key="1">
    <source>
        <dbReference type="ARBA" id="ARBA00004613"/>
    </source>
</evidence>
<dbReference type="OrthoDB" id="9535999at2759"/>
<reference evidence="6 8" key="3">
    <citation type="journal article" date="2014" name="Nature">
        <title>Elephant shark genome provides unique insights into gnathostome evolution.</title>
        <authorList>
            <consortium name="International Elephant Shark Genome Sequencing Consortium"/>
            <person name="Venkatesh B."/>
            <person name="Lee A.P."/>
            <person name="Ravi V."/>
            <person name="Maurya A.K."/>
            <person name="Lian M.M."/>
            <person name="Swann J.B."/>
            <person name="Ohta Y."/>
            <person name="Flajnik M.F."/>
            <person name="Sutoh Y."/>
            <person name="Kasahara M."/>
            <person name="Hoon S."/>
            <person name="Gangu V."/>
            <person name="Roy S.W."/>
            <person name="Irimia M."/>
            <person name="Korzh V."/>
            <person name="Kondrychyn I."/>
            <person name="Lim Z.W."/>
            <person name="Tay B.H."/>
            <person name="Tohari S."/>
            <person name="Kong K.W."/>
            <person name="Ho S."/>
            <person name="Lorente-Galdos B."/>
            <person name="Quilez J."/>
            <person name="Marques-Bonet T."/>
            <person name="Raney B.J."/>
            <person name="Ingham P.W."/>
            <person name="Tay A."/>
            <person name="Hillier L.W."/>
            <person name="Minx P."/>
            <person name="Boehm T."/>
            <person name="Wilson R.K."/>
            <person name="Brenner S."/>
            <person name="Warren W.C."/>
        </authorList>
    </citation>
    <scope>NUCLEOTIDE SEQUENCE</scope>
    <source>
        <tissue evidence="6">Brain</tissue>
    </source>
</reference>
<dbReference type="Proteomes" id="UP000314986">
    <property type="component" value="Unassembled WGS sequence"/>
</dbReference>
<dbReference type="GO" id="GO:0031710">
    <property type="term" value="F:neuromedin B receptor binding"/>
    <property type="evidence" value="ECO:0007669"/>
    <property type="project" value="TreeGrafter"/>
</dbReference>
<keyword evidence="3" id="KW-0964">Secreted</keyword>
<evidence type="ECO:0000256" key="3">
    <source>
        <dbReference type="ARBA" id="ARBA00022525"/>
    </source>
</evidence>
<dbReference type="InterPro" id="IPR000874">
    <property type="entry name" value="Bombesin"/>
</dbReference>
<evidence type="ECO:0000256" key="4">
    <source>
        <dbReference type="ARBA" id="ARBA00022815"/>
    </source>
</evidence>
<sequence>MAVDPVARLCRLALLVYLLVFPYVSVTAGVSLDLTALRNKVSKINVNPRGNLWATGHFMGKKSLLDYADGEATNTARIFLNVPDDPKDFKALLSQKVLEVVLRQEADGKRMGYGSLPQGMGLIMKILESYIENK</sequence>
<keyword evidence="5" id="KW-1133">Transmembrane helix</keyword>
<dbReference type="GO" id="GO:0046887">
    <property type="term" value="P:positive regulation of hormone secretion"/>
    <property type="evidence" value="ECO:0007669"/>
    <property type="project" value="TreeGrafter"/>
</dbReference>
<comment type="subcellular location">
    <subcellularLocation>
        <location evidence="1">Secreted</location>
    </subcellularLocation>
</comment>
<name>V9LAK9_CALMI</name>
<dbReference type="EMBL" id="JW876939">
    <property type="protein sequence ID" value="AFP09456.1"/>
    <property type="molecule type" value="mRNA"/>
</dbReference>
<dbReference type="PANTHER" id="PTHR16866:SF3">
    <property type="entry name" value="NEUROMEDIN-B"/>
    <property type="match status" value="1"/>
</dbReference>
<evidence type="ECO:0000313" key="6">
    <source>
        <dbReference type="EMBL" id="AFP09456.1"/>
    </source>
</evidence>
<evidence type="ECO:0000313" key="8">
    <source>
        <dbReference type="Proteomes" id="UP000314986"/>
    </source>
</evidence>
<gene>
    <name evidence="7" type="primary">nmba</name>
</gene>
<dbReference type="GO" id="GO:0043005">
    <property type="term" value="C:neuron projection"/>
    <property type="evidence" value="ECO:0007669"/>
    <property type="project" value="TreeGrafter"/>
</dbReference>
<dbReference type="CTD" id="798102"/>
<dbReference type="GeneTree" id="ENSGT00940000172895"/>
<comment type="similarity">
    <text evidence="2">Belongs to the bombesin/neuromedin-B/ranatensin family.</text>
</comment>
<dbReference type="STRING" id="7868.ENSCMIP00000010349"/>
<keyword evidence="5" id="KW-0472">Membrane</keyword>
<keyword evidence="5" id="KW-0812">Transmembrane</keyword>
<dbReference type="KEGG" id="cmk:103188184"/>
<dbReference type="GO" id="GO:0005576">
    <property type="term" value="C:extracellular region"/>
    <property type="evidence" value="ECO:0007669"/>
    <property type="project" value="UniProtKB-SubCell"/>
</dbReference>
<dbReference type="AlphaFoldDB" id="V9LAK9"/>
<evidence type="ECO:0000313" key="7">
    <source>
        <dbReference type="Ensembl" id="ENSCMIP00000010349.1"/>
    </source>
</evidence>
<protein>
    <submittedName>
        <fullName evidence="6">Neuromedin B-like protein</fullName>
    </submittedName>
</protein>
<dbReference type="OMA" id="CFVLISY"/>
<reference evidence="8" key="2">
    <citation type="journal article" date="2007" name="PLoS Biol.">
        <title>Survey sequencing and comparative analysis of the elephant shark (Callorhinchus milii) genome.</title>
        <authorList>
            <person name="Venkatesh B."/>
            <person name="Kirkness E.F."/>
            <person name="Loh Y.H."/>
            <person name="Halpern A.L."/>
            <person name="Lee A.P."/>
            <person name="Johnson J."/>
            <person name="Dandona N."/>
            <person name="Viswanathan L.D."/>
            <person name="Tay A."/>
            <person name="Venter J.C."/>
            <person name="Strausberg R.L."/>
            <person name="Brenner S."/>
        </authorList>
    </citation>
    <scope>NUCLEOTIDE SEQUENCE [LARGE SCALE GENOMIC DNA]</scope>
</reference>
<keyword evidence="4" id="KW-0027">Amidation</keyword>
<feature type="transmembrane region" description="Helical" evidence="5">
    <location>
        <begin position="12"/>
        <end position="34"/>
    </location>
</feature>
<proteinExistence type="evidence at transcript level"/>
<dbReference type="PROSITE" id="PS00257">
    <property type="entry name" value="BOMBESIN"/>
    <property type="match status" value="1"/>
</dbReference>
<dbReference type="GO" id="GO:0005184">
    <property type="term" value="F:neuropeptide hormone activity"/>
    <property type="evidence" value="ECO:0007669"/>
    <property type="project" value="TreeGrafter"/>
</dbReference>
<dbReference type="GO" id="GO:0007218">
    <property type="term" value="P:neuropeptide signaling pathway"/>
    <property type="evidence" value="ECO:0007669"/>
    <property type="project" value="InterPro"/>
</dbReference>
<reference evidence="7" key="4">
    <citation type="submission" date="2025-05" db="UniProtKB">
        <authorList>
            <consortium name="Ensembl"/>
        </authorList>
    </citation>
    <scope>IDENTIFICATION</scope>
</reference>
<dbReference type="PANTHER" id="PTHR16866">
    <property type="entry name" value="GASTRIN-RELEASING PEPTIDE"/>
    <property type="match status" value="1"/>
</dbReference>
<organism evidence="6">
    <name type="scientific">Callorhinchus milii</name>
    <name type="common">Ghost shark</name>
    <dbReference type="NCBI Taxonomy" id="7868"/>
    <lineage>
        <taxon>Eukaryota</taxon>
        <taxon>Metazoa</taxon>
        <taxon>Chordata</taxon>
        <taxon>Craniata</taxon>
        <taxon>Vertebrata</taxon>
        <taxon>Chondrichthyes</taxon>
        <taxon>Holocephali</taxon>
        <taxon>Chimaeriformes</taxon>
        <taxon>Callorhinchidae</taxon>
        <taxon>Callorhinchus</taxon>
    </lineage>
</organism>
<dbReference type="Pfam" id="PF02044">
    <property type="entry name" value="Bombesin"/>
    <property type="match status" value="1"/>
</dbReference>
<accession>V9LAK9</accession>
<evidence type="ECO:0000256" key="2">
    <source>
        <dbReference type="ARBA" id="ARBA00010012"/>
    </source>
</evidence>
<keyword evidence="8" id="KW-1185">Reference proteome</keyword>
<reference evidence="8" key="1">
    <citation type="journal article" date="2006" name="Science">
        <title>Ancient noncoding elements conserved in the human genome.</title>
        <authorList>
            <person name="Venkatesh B."/>
            <person name="Kirkness E.F."/>
            <person name="Loh Y.H."/>
            <person name="Halpern A.L."/>
            <person name="Lee A.P."/>
            <person name="Johnson J."/>
            <person name="Dandona N."/>
            <person name="Viswanathan L.D."/>
            <person name="Tay A."/>
            <person name="Venter J.C."/>
            <person name="Strausberg R.L."/>
            <person name="Brenner S."/>
        </authorList>
    </citation>
    <scope>NUCLEOTIDE SEQUENCE [LARGE SCALE GENOMIC DNA]</scope>
</reference>
<dbReference type="Ensembl" id="ENSCMIT00000010621.1">
    <property type="protein sequence ID" value="ENSCMIP00000010349.1"/>
    <property type="gene ID" value="ENSCMIG00000005456.1"/>
</dbReference>